<dbReference type="InterPro" id="IPR050710">
    <property type="entry name" value="Band7/mec-2_domain"/>
</dbReference>
<dbReference type="SMART" id="SM00244">
    <property type="entry name" value="PHB"/>
    <property type="match status" value="1"/>
</dbReference>
<dbReference type="CDD" id="cd08829">
    <property type="entry name" value="SPFH_paraslipin"/>
    <property type="match status" value="1"/>
</dbReference>
<dbReference type="SUPFAM" id="SSF117892">
    <property type="entry name" value="Band 7/SPFH domain"/>
    <property type="match status" value="1"/>
</dbReference>
<dbReference type="Gene3D" id="3.30.479.30">
    <property type="entry name" value="Band 7 domain"/>
    <property type="match status" value="1"/>
</dbReference>
<dbReference type="FunFam" id="3.30.479.30:FF:000004">
    <property type="entry name" value="Putative membrane protease family, stomatin"/>
    <property type="match status" value="1"/>
</dbReference>
<comment type="similarity">
    <text evidence="2">Belongs to the band 7/mec-2 family.</text>
</comment>
<dbReference type="GO" id="GO:0005886">
    <property type="term" value="C:plasma membrane"/>
    <property type="evidence" value="ECO:0007669"/>
    <property type="project" value="UniProtKB-ARBA"/>
</dbReference>
<gene>
    <name evidence="8" type="ORF">BJY28_002633</name>
</gene>
<evidence type="ECO:0000256" key="3">
    <source>
        <dbReference type="ARBA" id="ARBA00022692"/>
    </source>
</evidence>
<feature type="domain" description="Band 7" evidence="7">
    <location>
        <begin position="22"/>
        <end position="180"/>
    </location>
</feature>
<evidence type="ECO:0000256" key="4">
    <source>
        <dbReference type="ARBA" id="ARBA00022989"/>
    </source>
</evidence>
<dbReference type="InterPro" id="IPR036013">
    <property type="entry name" value="Band_7/SPFH_dom_sf"/>
</dbReference>
<accession>A0A852XCI2</accession>
<evidence type="ECO:0000256" key="5">
    <source>
        <dbReference type="ARBA" id="ARBA00023136"/>
    </source>
</evidence>
<evidence type="ECO:0000259" key="7">
    <source>
        <dbReference type="SMART" id="SM00244"/>
    </source>
</evidence>
<dbReference type="GO" id="GO:0006508">
    <property type="term" value="P:proteolysis"/>
    <property type="evidence" value="ECO:0007669"/>
    <property type="project" value="UniProtKB-KW"/>
</dbReference>
<dbReference type="Proteomes" id="UP000592181">
    <property type="component" value="Unassembled WGS sequence"/>
</dbReference>
<protein>
    <submittedName>
        <fullName evidence="8">Regulator of protease activity HflC (Stomatin/prohibitin superfamily)</fullName>
    </submittedName>
</protein>
<dbReference type="InterPro" id="IPR001972">
    <property type="entry name" value="Stomatin_HflK_fam"/>
</dbReference>
<dbReference type="AlphaFoldDB" id="A0A852XCI2"/>
<dbReference type="InterPro" id="IPR018080">
    <property type="entry name" value="Band_7/stomatin-like_CS"/>
</dbReference>
<dbReference type="RefSeq" id="WP_179463403.1">
    <property type="nucleotide sequence ID" value="NZ_JACBZX010000001.1"/>
</dbReference>
<evidence type="ECO:0000256" key="1">
    <source>
        <dbReference type="ARBA" id="ARBA00004167"/>
    </source>
</evidence>
<dbReference type="PANTHER" id="PTHR43327:SF10">
    <property type="entry name" value="STOMATIN-LIKE PROTEIN 2, MITOCHONDRIAL"/>
    <property type="match status" value="1"/>
</dbReference>
<dbReference type="EMBL" id="JACBZX010000001">
    <property type="protein sequence ID" value="NYG38164.1"/>
    <property type="molecule type" value="Genomic_DNA"/>
</dbReference>
<keyword evidence="9" id="KW-1185">Reference proteome</keyword>
<feature type="compositionally biased region" description="Pro residues" evidence="6">
    <location>
        <begin position="360"/>
        <end position="410"/>
    </location>
</feature>
<dbReference type="PROSITE" id="PS01270">
    <property type="entry name" value="BAND_7"/>
    <property type="match status" value="1"/>
</dbReference>
<name>A0A852XCI2_9MICO</name>
<evidence type="ECO:0000313" key="8">
    <source>
        <dbReference type="EMBL" id="NYG38164.1"/>
    </source>
</evidence>
<keyword evidence="5" id="KW-0472">Membrane</keyword>
<feature type="region of interest" description="Disordered" evidence="6">
    <location>
        <begin position="283"/>
        <end position="420"/>
    </location>
</feature>
<dbReference type="PRINTS" id="PR00721">
    <property type="entry name" value="STOMATIN"/>
</dbReference>
<keyword evidence="3" id="KW-0812">Transmembrane</keyword>
<evidence type="ECO:0000256" key="6">
    <source>
        <dbReference type="SAM" id="MobiDB-lite"/>
    </source>
</evidence>
<dbReference type="InterPro" id="IPR001107">
    <property type="entry name" value="Band_7"/>
</dbReference>
<organism evidence="8 9">
    <name type="scientific">Janibacter alkaliphilus</name>
    <dbReference type="NCBI Taxonomy" id="1069963"/>
    <lineage>
        <taxon>Bacteria</taxon>
        <taxon>Bacillati</taxon>
        <taxon>Actinomycetota</taxon>
        <taxon>Actinomycetes</taxon>
        <taxon>Micrococcales</taxon>
        <taxon>Intrasporangiaceae</taxon>
        <taxon>Janibacter</taxon>
    </lineage>
</organism>
<reference evidence="8 9" key="1">
    <citation type="submission" date="2020-07" db="EMBL/GenBank/DDBJ databases">
        <title>Sequencing the genomes of 1000 actinobacteria strains.</title>
        <authorList>
            <person name="Klenk H.-P."/>
        </authorList>
    </citation>
    <scope>NUCLEOTIDE SEQUENCE [LARGE SCALE GENOMIC DNA]</scope>
    <source>
        <strain evidence="8 9">DSM 24723</strain>
    </source>
</reference>
<comment type="caution">
    <text evidence="8">The sequence shown here is derived from an EMBL/GenBank/DDBJ whole genome shotgun (WGS) entry which is preliminary data.</text>
</comment>
<dbReference type="PANTHER" id="PTHR43327">
    <property type="entry name" value="STOMATIN-LIKE PROTEIN 2, MITOCHONDRIAL"/>
    <property type="match status" value="1"/>
</dbReference>
<dbReference type="Pfam" id="PF01145">
    <property type="entry name" value="Band_7"/>
    <property type="match status" value="1"/>
</dbReference>
<dbReference type="GO" id="GO:0008233">
    <property type="term" value="F:peptidase activity"/>
    <property type="evidence" value="ECO:0007669"/>
    <property type="project" value="UniProtKB-KW"/>
</dbReference>
<evidence type="ECO:0000313" key="9">
    <source>
        <dbReference type="Proteomes" id="UP000592181"/>
    </source>
</evidence>
<keyword evidence="8" id="KW-0645">Protease</keyword>
<dbReference type="GO" id="GO:0098552">
    <property type="term" value="C:side of membrane"/>
    <property type="evidence" value="ECO:0007669"/>
    <property type="project" value="UniProtKB-ARBA"/>
</dbReference>
<keyword evidence="8" id="KW-0378">Hydrolase</keyword>
<keyword evidence="4" id="KW-1133">Transmembrane helix</keyword>
<sequence>MGLGVLIFLAVLVVFALVILFKTVRIVPQQTSLIIERLGRYSRTLEGGIHILVPFVDKVRASIDLREQVVSFPPQPVITSDNLVVNIDTVIYYTVIDSKRAVYEIANFIQGIEQLTVTTLRNVIGSLDLEQTLTSRDQINGQLRGALDEATGRWGIRVNRVELKAIDPPMSVQESMEKQMKAERDRRAAILNAEGVKQSQILTAEGEKQSQILRAEGSAQARILEAQGQARAIQQVFDAIHRGKPTQKLLAYQYLQVLPQIARGDSNKMWVIPSELTDALRGIGGSLGSKAPDLGDDDEGWVEPDRPEDNPFDDTILEDPAQALKEARGQAGQASREATEHATPVGRVQPSSSRGGDVPDPTPASAPPAAPFPADPAPTGPAGPPPGSSQGSPPPSGPPADVPPPTPPAGPGTDDDTRPR</sequence>
<comment type="subcellular location">
    <subcellularLocation>
        <location evidence="1">Membrane</location>
        <topology evidence="1">Single-pass membrane protein</topology>
    </subcellularLocation>
</comment>
<proteinExistence type="inferred from homology"/>
<evidence type="ECO:0000256" key="2">
    <source>
        <dbReference type="ARBA" id="ARBA00008164"/>
    </source>
</evidence>